<dbReference type="Proteomes" id="UP001497382">
    <property type="component" value="Unassembled WGS sequence"/>
</dbReference>
<feature type="non-terminal residue" evidence="2">
    <location>
        <position position="1"/>
    </location>
</feature>
<keyword evidence="3" id="KW-1185">Reference proteome</keyword>
<dbReference type="GO" id="GO:0007165">
    <property type="term" value="P:signal transduction"/>
    <property type="evidence" value="ECO:0007669"/>
    <property type="project" value="InterPro"/>
</dbReference>
<dbReference type="Pfam" id="PF00781">
    <property type="entry name" value="DAGK_cat"/>
    <property type="match status" value="1"/>
</dbReference>
<dbReference type="InterPro" id="IPR016064">
    <property type="entry name" value="NAD/diacylglycerol_kinase_sf"/>
</dbReference>
<dbReference type="InterPro" id="IPR037607">
    <property type="entry name" value="DGK"/>
</dbReference>
<evidence type="ECO:0000313" key="3">
    <source>
        <dbReference type="Proteomes" id="UP001497382"/>
    </source>
</evidence>
<dbReference type="GO" id="GO:0005886">
    <property type="term" value="C:plasma membrane"/>
    <property type="evidence" value="ECO:0007669"/>
    <property type="project" value="TreeGrafter"/>
</dbReference>
<protein>
    <recommendedName>
        <fullName evidence="1">DAGKc domain-containing protein</fullName>
    </recommendedName>
</protein>
<evidence type="ECO:0000259" key="1">
    <source>
        <dbReference type="PROSITE" id="PS50146"/>
    </source>
</evidence>
<dbReference type="AlphaFoldDB" id="A0AAV1YZ46"/>
<gene>
    <name evidence="2" type="ORF">LARSCL_LOCUS2003</name>
</gene>
<dbReference type="EMBL" id="CAXIEN010000013">
    <property type="protein sequence ID" value="CAL1264381.1"/>
    <property type="molecule type" value="Genomic_DNA"/>
</dbReference>
<feature type="domain" description="DAGKc" evidence="1">
    <location>
        <begin position="13"/>
        <end position="68"/>
    </location>
</feature>
<comment type="caution">
    <text evidence="2">The sequence shown here is derived from an EMBL/GenBank/DDBJ whole genome shotgun (WGS) entry which is preliminary data.</text>
</comment>
<proteinExistence type="predicted"/>
<dbReference type="PROSITE" id="PS50146">
    <property type="entry name" value="DAGK"/>
    <property type="match status" value="1"/>
</dbReference>
<feature type="non-terminal residue" evidence="2">
    <location>
        <position position="68"/>
    </location>
</feature>
<reference evidence="2 3" key="1">
    <citation type="submission" date="2024-04" db="EMBL/GenBank/DDBJ databases">
        <authorList>
            <person name="Rising A."/>
            <person name="Reimegard J."/>
            <person name="Sonavane S."/>
            <person name="Akerstrom W."/>
            <person name="Nylinder S."/>
            <person name="Hedman E."/>
            <person name="Kallberg Y."/>
        </authorList>
    </citation>
    <scope>NUCLEOTIDE SEQUENCE [LARGE SCALE GENOMIC DNA]</scope>
</reference>
<evidence type="ECO:0000313" key="2">
    <source>
        <dbReference type="EMBL" id="CAL1264381.1"/>
    </source>
</evidence>
<dbReference type="GO" id="GO:0004143">
    <property type="term" value="F:ATP-dependent diacylglycerol kinase activity"/>
    <property type="evidence" value="ECO:0007669"/>
    <property type="project" value="InterPro"/>
</dbReference>
<dbReference type="SUPFAM" id="SSF111331">
    <property type="entry name" value="NAD kinase/diacylglycerol kinase-like"/>
    <property type="match status" value="1"/>
</dbReference>
<accession>A0AAV1YZ46</accession>
<name>A0AAV1YZ46_9ARAC</name>
<dbReference type="InterPro" id="IPR001206">
    <property type="entry name" value="Diacylglycerol_kinase_cat_dom"/>
</dbReference>
<organism evidence="2 3">
    <name type="scientific">Larinioides sclopetarius</name>
    <dbReference type="NCBI Taxonomy" id="280406"/>
    <lineage>
        <taxon>Eukaryota</taxon>
        <taxon>Metazoa</taxon>
        <taxon>Ecdysozoa</taxon>
        <taxon>Arthropoda</taxon>
        <taxon>Chelicerata</taxon>
        <taxon>Arachnida</taxon>
        <taxon>Araneae</taxon>
        <taxon>Araneomorphae</taxon>
        <taxon>Entelegynae</taxon>
        <taxon>Araneoidea</taxon>
        <taxon>Araneidae</taxon>
        <taxon>Larinioides</taxon>
    </lineage>
</organism>
<sequence length="68" mass="7509">SRQVFAIKPIPSSTSKPLLVFINPKSGGNQGSKLLRSFQWLLNPRQVFDLTEGGPSVGLDLYKRVPNL</sequence>
<dbReference type="PANTHER" id="PTHR11255:SF80">
    <property type="entry name" value="EYE-SPECIFIC DIACYLGLYCEROL KINASE"/>
    <property type="match status" value="1"/>
</dbReference>
<dbReference type="PANTHER" id="PTHR11255">
    <property type="entry name" value="DIACYLGLYCEROL KINASE"/>
    <property type="match status" value="1"/>
</dbReference>